<evidence type="ECO:0000313" key="3">
    <source>
        <dbReference type="Proteomes" id="UP000517759"/>
    </source>
</evidence>
<dbReference type="Proteomes" id="UP000517759">
    <property type="component" value="Unassembled WGS sequence"/>
</dbReference>
<reference evidence="1" key="4">
    <citation type="submission" date="2023-01" db="EMBL/GenBank/DDBJ databases">
        <title>Draft genome sequence of Methylobacterium brachythecii strain NBRC 107710.</title>
        <authorList>
            <person name="Sun Q."/>
            <person name="Mori K."/>
        </authorList>
    </citation>
    <scope>NUCLEOTIDE SEQUENCE</scope>
    <source>
        <strain evidence="1">NBRC 107710</strain>
    </source>
</reference>
<name>A0A7W6AHS8_9HYPH</name>
<gene>
    <name evidence="1" type="ORF">GCM10007884_19480</name>
    <name evidence="2" type="ORF">GGR33_001166</name>
</gene>
<dbReference type="InterPro" id="IPR045445">
    <property type="entry name" value="DUF6502"/>
</dbReference>
<dbReference type="Proteomes" id="UP001156881">
    <property type="component" value="Unassembled WGS sequence"/>
</dbReference>
<reference evidence="1" key="1">
    <citation type="journal article" date="2014" name="Int. J. Syst. Evol. Microbiol.">
        <title>Complete genome of a new Firmicutes species belonging to the dominant human colonic microbiota ('Ruminococcus bicirculans') reveals two chromosomes and a selective capacity to utilize plant glucans.</title>
        <authorList>
            <consortium name="NISC Comparative Sequencing Program"/>
            <person name="Wegmann U."/>
            <person name="Louis P."/>
            <person name="Goesmann A."/>
            <person name="Henrissat B."/>
            <person name="Duncan S.H."/>
            <person name="Flint H.J."/>
        </authorList>
    </citation>
    <scope>NUCLEOTIDE SEQUENCE</scope>
    <source>
        <strain evidence="1">NBRC 107710</strain>
    </source>
</reference>
<evidence type="ECO:0000313" key="1">
    <source>
        <dbReference type="EMBL" id="GLS43962.1"/>
    </source>
</evidence>
<accession>A0A7W6AHS8</accession>
<reference evidence="4" key="2">
    <citation type="journal article" date="2019" name="Int. J. Syst. Evol. Microbiol.">
        <title>The Global Catalogue of Microorganisms (GCM) 10K type strain sequencing project: providing services to taxonomists for standard genome sequencing and annotation.</title>
        <authorList>
            <consortium name="The Broad Institute Genomics Platform"/>
            <consortium name="The Broad Institute Genome Sequencing Center for Infectious Disease"/>
            <person name="Wu L."/>
            <person name="Ma J."/>
        </authorList>
    </citation>
    <scope>NUCLEOTIDE SEQUENCE [LARGE SCALE GENOMIC DNA]</scope>
    <source>
        <strain evidence="4">NBRC 107710</strain>
    </source>
</reference>
<proteinExistence type="predicted"/>
<dbReference type="RefSeq" id="WP_246412864.1">
    <property type="nucleotide sequence ID" value="NZ_BSPG01000008.1"/>
</dbReference>
<dbReference type="Pfam" id="PF20112">
    <property type="entry name" value="DUF6502"/>
    <property type="match status" value="1"/>
</dbReference>
<reference evidence="2 3" key="3">
    <citation type="submission" date="2020-08" db="EMBL/GenBank/DDBJ databases">
        <title>Genomic Encyclopedia of Type Strains, Phase IV (KMG-IV): sequencing the most valuable type-strain genomes for metagenomic binning, comparative biology and taxonomic classification.</title>
        <authorList>
            <person name="Goeker M."/>
        </authorList>
    </citation>
    <scope>NUCLEOTIDE SEQUENCE [LARGE SCALE GENOMIC DNA]</scope>
    <source>
        <strain evidence="2 3">DSM 24105</strain>
    </source>
</reference>
<protein>
    <submittedName>
        <fullName evidence="2">Uncharacterized protein</fullName>
    </submittedName>
</protein>
<dbReference type="EMBL" id="BSPG01000008">
    <property type="protein sequence ID" value="GLS43962.1"/>
    <property type="molecule type" value="Genomic_DNA"/>
</dbReference>
<organism evidence="2 3">
    <name type="scientific">Methylobacterium brachythecii</name>
    <dbReference type="NCBI Taxonomy" id="1176177"/>
    <lineage>
        <taxon>Bacteria</taxon>
        <taxon>Pseudomonadati</taxon>
        <taxon>Pseudomonadota</taxon>
        <taxon>Alphaproteobacteria</taxon>
        <taxon>Hyphomicrobiales</taxon>
        <taxon>Methylobacteriaceae</taxon>
        <taxon>Methylobacterium</taxon>
    </lineage>
</organism>
<dbReference type="AlphaFoldDB" id="A0A7W6AHS8"/>
<dbReference type="EMBL" id="JACIDN010000002">
    <property type="protein sequence ID" value="MBB3901680.1"/>
    <property type="molecule type" value="Genomic_DNA"/>
</dbReference>
<comment type="caution">
    <text evidence="2">The sequence shown here is derived from an EMBL/GenBank/DDBJ whole genome shotgun (WGS) entry which is preliminary data.</text>
</comment>
<sequence length="290" mass="31574">MSVPPDMPEISDAASPQAAALHAPVARLLRPLVRLFVARGITFPALTNLLRELYVNVAEYDFALAGKEQTDSRVSLLTGIHRKEVRRLRGAGAPVSQVPGVVSRTSRIIARWVAAPEFTDAQGRPLPLPRASEDEAPSFESLVAGVTRDVRPRAVLDEWLDRGLAALDEQGRVVLREAAYLPRGGGEPQLYYFGRNLHDHVAAAVENIVGEEPRFLERAVHYDGLSQALAERLEARAREIAMDALRQANAEAHEACIGDPGGSHRWNFGIYVYREDTPPASAPSAPAADA</sequence>
<evidence type="ECO:0000313" key="4">
    <source>
        <dbReference type="Proteomes" id="UP001156881"/>
    </source>
</evidence>
<evidence type="ECO:0000313" key="2">
    <source>
        <dbReference type="EMBL" id="MBB3901680.1"/>
    </source>
</evidence>
<keyword evidence="4" id="KW-1185">Reference proteome</keyword>